<keyword evidence="2" id="KW-0472">Membrane</keyword>
<dbReference type="OMA" id="LMPRFFI"/>
<organism evidence="4 5">
    <name type="scientific">Pseudallescheria apiosperma</name>
    <name type="common">Scedosporium apiospermum</name>
    <dbReference type="NCBI Taxonomy" id="563466"/>
    <lineage>
        <taxon>Eukaryota</taxon>
        <taxon>Fungi</taxon>
        <taxon>Dikarya</taxon>
        <taxon>Ascomycota</taxon>
        <taxon>Pezizomycotina</taxon>
        <taxon>Sordariomycetes</taxon>
        <taxon>Hypocreomycetidae</taxon>
        <taxon>Microascales</taxon>
        <taxon>Microascaceae</taxon>
        <taxon>Scedosporium</taxon>
    </lineage>
</organism>
<dbReference type="KEGG" id="sapo:SAPIO_CDS10578"/>
<dbReference type="RefSeq" id="XP_016638386.1">
    <property type="nucleotide sequence ID" value="XM_016784146.1"/>
</dbReference>
<dbReference type="GeneID" id="27719788"/>
<keyword evidence="5" id="KW-1185">Reference proteome</keyword>
<proteinExistence type="predicted"/>
<evidence type="ECO:0000256" key="3">
    <source>
        <dbReference type="SAM" id="SignalP"/>
    </source>
</evidence>
<dbReference type="OrthoDB" id="4499262at2759"/>
<evidence type="ECO:0000313" key="5">
    <source>
        <dbReference type="Proteomes" id="UP000028545"/>
    </source>
</evidence>
<dbReference type="VEuPathDB" id="FungiDB:SAPIO_CDS10578"/>
<evidence type="ECO:0000256" key="1">
    <source>
        <dbReference type="SAM" id="MobiDB-lite"/>
    </source>
</evidence>
<name>A0A084FU25_PSEDA</name>
<keyword evidence="2" id="KW-0812">Transmembrane</keyword>
<dbReference type="EMBL" id="JOWA01000176">
    <property type="protein sequence ID" value="KEZ38587.1"/>
    <property type="molecule type" value="Genomic_DNA"/>
</dbReference>
<feature type="region of interest" description="Disordered" evidence="1">
    <location>
        <begin position="264"/>
        <end position="325"/>
    </location>
</feature>
<reference evidence="4 5" key="1">
    <citation type="journal article" date="2014" name="Genome Announc.">
        <title>Draft genome sequence of the pathogenic fungus Scedosporium apiospermum.</title>
        <authorList>
            <person name="Vandeputte P."/>
            <person name="Ghamrawi S."/>
            <person name="Rechenmann M."/>
            <person name="Iltis A."/>
            <person name="Giraud S."/>
            <person name="Fleury M."/>
            <person name="Thornton C."/>
            <person name="Delhaes L."/>
            <person name="Meyer W."/>
            <person name="Papon N."/>
            <person name="Bouchara J.P."/>
        </authorList>
    </citation>
    <scope>NUCLEOTIDE SEQUENCE [LARGE SCALE GENOMIC DNA]</scope>
    <source>
        <strain evidence="4 5">IHEM 14462</strain>
    </source>
</reference>
<comment type="caution">
    <text evidence="4">The sequence shown here is derived from an EMBL/GenBank/DDBJ whole genome shotgun (WGS) entry which is preliminary data.</text>
</comment>
<feature type="signal peptide" evidence="3">
    <location>
        <begin position="1"/>
        <end position="19"/>
    </location>
</feature>
<sequence>MSPPRTRFAFLGLAIGIMAQQEYGHIEFPEPTIMPRYYLGAPQPALYKRANKCQEGQHQCVDIGFADTCCGNDKYCYVDHASATVSCCPLERNCDSTCGSTAYYCPQTTSTVSAGSTITSIVPYCCPRACTSKSFYRCEASLGGQCCPYDHDCANSICLSTKTTAASPRVTALDEGCTTSQTKCDDGKGCCNVWMECTSVSGEAVCAPGPSISTVPDGNGGASLSDGAKAGIGAGVVIGVSAVTAGLTWLWLSKRRRARAAAMSQASGDDDLMEEVGSPDPRATGLARDYSGPDPVAGPFTEHGPHETPTPGRGVPAQPHAPGDIAAPVEIDSRNVVSPIPAELESPVPMSPYSLPSSTALTTENRAELYGSEVPIAEFPVNEEVVSPPVSPEPGAAPKVPKTP</sequence>
<protein>
    <submittedName>
        <fullName evidence="4">Uncharacterized protein</fullName>
    </submittedName>
</protein>
<keyword evidence="3" id="KW-0732">Signal</keyword>
<dbReference type="AlphaFoldDB" id="A0A084FU25"/>
<dbReference type="HOGENOM" id="CLU_029957_0_0_1"/>
<feature type="transmembrane region" description="Helical" evidence="2">
    <location>
        <begin position="232"/>
        <end position="252"/>
    </location>
</feature>
<evidence type="ECO:0000256" key="2">
    <source>
        <dbReference type="SAM" id="Phobius"/>
    </source>
</evidence>
<gene>
    <name evidence="4" type="ORF">SAPIO_CDS10578</name>
</gene>
<evidence type="ECO:0000313" key="4">
    <source>
        <dbReference type="EMBL" id="KEZ38587.1"/>
    </source>
</evidence>
<dbReference type="Proteomes" id="UP000028545">
    <property type="component" value="Unassembled WGS sequence"/>
</dbReference>
<accession>A0A084FU25</accession>
<feature type="region of interest" description="Disordered" evidence="1">
    <location>
        <begin position="385"/>
        <end position="404"/>
    </location>
</feature>
<keyword evidence="2" id="KW-1133">Transmembrane helix</keyword>
<feature type="chain" id="PRO_5001774891" evidence="3">
    <location>
        <begin position="20"/>
        <end position="404"/>
    </location>
</feature>